<keyword evidence="1" id="KW-0472">Membrane</keyword>
<sequence length="237" mass="24239">MTAPHVRADPIEEYLTDLSAALHGPARAKARMVGELREGLMDAAADLSPEQPGGQAYGERATRQAIGEFGTVAELAPHFQRELTIAQTRHTAGAIALLVPLLFACWNLAEITDGSADGRLPGLVQTAAAHLGGVAAATALLGAACLAATGTLARRVPTPRRLPAVMAWTGTTAATALAISALTLTVASLLVSDLPMTVLAGALTFLCHAKIAASARLCRHCARLSPSGAVAGGRDEA</sequence>
<feature type="transmembrane region" description="Helical" evidence="1">
    <location>
        <begin position="165"/>
        <end position="190"/>
    </location>
</feature>
<evidence type="ECO:0008006" key="4">
    <source>
        <dbReference type="Google" id="ProtNLM"/>
    </source>
</evidence>
<accession>A0ABW2CHI3</accession>
<evidence type="ECO:0000256" key="1">
    <source>
        <dbReference type="SAM" id="Phobius"/>
    </source>
</evidence>
<organism evidence="2 3">
    <name type="scientific">Actinomadura yumaensis</name>
    <dbReference type="NCBI Taxonomy" id="111807"/>
    <lineage>
        <taxon>Bacteria</taxon>
        <taxon>Bacillati</taxon>
        <taxon>Actinomycetota</taxon>
        <taxon>Actinomycetes</taxon>
        <taxon>Streptosporangiales</taxon>
        <taxon>Thermomonosporaceae</taxon>
        <taxon>Actinomadura</taxon>
    </lineage>
</organism>
<evidence type="ECO:0000313" key="3">
    <source>
        <dbReference type="Proteomes" id="UP001596380"/>
    </source>
</evidence>
<feature type="transmembrane region" description="Helical" evidence="1">
    <location>
        <begin position="196"/>
        <end position="213"/>
    </location>
</feature>
<evidence type="ECO:0000313" key="2">
    <source>
        <dbReference type="EMBL" id="MFC6880675.1"/>
    </source>
</evidence>
<protein>
    <recommendedName>
        <fullName evidence="4">Integral membrane protein</fullName>
    </recommendedName>
</protein>
<keyword evidence="3" id="KW-1185">Reference proteome</keyword>
<feature type="transmembrane region" description="Helical" evidence="1">
    <location>
        <begin position="129"/>
        <end position="153"/>
    </location>
</feature>
<reference evidence="3" key="1">
    <citation type="journal article" date="2019" name="Int. J. Syst. Evol. Microbiol.">
        <title>The Global Catalogue of Microorganisms (GCM) 10K type strain sequencing project: providing services to taxonomists for standard genome sequencing and annotation.</title>
        <authorList>
            <consortium name="The Broad Institute Genomics Platform"/>
            <consortium name="The Broad Institute Genome Sequencing Center for Infectious Disease"/>
            <person name="Wu L."/>
            <person name="Ma J."/>
        </authorList>
    </citation>
    <scope>NUCLEOTIDE SEQUENCE [LARGE SCALE GENOMIC DNA]</scope>
    <source>
        <strain evidence="3">JCM 3369</strain>
    </source>
</reference>
<keyword evidence="1" id="KW-0812">Transmembrane</keyword>
<proteinExistence type="predicted"/>
<dbReference type="EMBL" id="JBHSXS010000006">
    <property type="protein sequence ID" value="MFC6880675.1"/>
    <property type="molecule type" value="Genomic_DNA"/>
</dbReference>
<dbReference type="Proteomes" id="UP001596380">
    <property type="component" value="Unassembled WGS sequence"/>
</dbReference>
<keyword evidence="1" id="KW-1133">Transmembrane helix</keyword>
<gene>
    <name evidence="2" type="ORF">ACFQKB_12985</name>
</gene>
<feature type="transmembrane region" description="Helical" evidence="1">
    <location>
        <begin position="91"/>
        <end position="109"/>
    </location>
</feature>
<dbReference type="RefSeq" id="WP_160826192.1">
    <property type="nucleotide sequence ID" value="NZ_JBHSXE010000001.1"/>
</dbReference>
<comment type="caution">
    <text evidence="2">The sequence shown here is derived from an EMBL/GenBank/DDBJ whole genome shotgun (WGS) entry which is preliminary data.</text>
</comment>
<name>A0ABW2CHI3_9ACTN</name>